<evidence type="ECO:0000313" key="2">
    <source>
        <dbReference type="Proteomes" id="UP001595075"/>
    </source>
</evidence>
<evidence type="ECO:0000313" key="1">
    <source>
        <dbReference type="EMBL" id="KAL2070149.1"/>
    </source>
</evidence>
<organism evidence="1 2">
    <name type="scientific">Oculimacula yallundae</name>
    <dbReference type="NCBI Taxonomy" id="86028"/>
    <lineage>
        <taxon>Eukaryota</taxon>
        <taxon>Fungi</taxon>
        <taxon>Dikarya</taxon>
        <taxon>Ascomycota</taxon>
        <taxon>Pezizomycotina</taxon>
        <taxon>Leotiomycetes</taxon>
        <taxon>Helotiales</taxon>
        <taxon>Ploettnerulaceae</taxon>
        <taxon>Oculimacula</taxon>
    </lineage>
</organism>
<dbReference type="Proteomes" id="UP001595075">
    <property type="component" value="Unassembled WGS sequence"/>
</dbReference>
<accession>A0ABR4CJK8</accession>
<reference evidence="1 2" key="1">
    <citation type="journal article" date="2024" name="Commun. Biol.">
        <title>Comparative genomic analysis of thermophilic fungi reveals convergent evolutionary adaptations and gene losses.</title>
        <authorList>
            <person name="Steindorff A.S."/>
            <person name="Aguilar-Pontes M.V."/>
            <person name="Robinson A.J."/>
            <person name="Andreopoulos B."/>
            <person name="LaButti K."/>
            <person name="Kuo A."/>
            <person name="Mondo S."/>
            <person name="Riley R."/>
            <person name="Otillar R."/>
            <person name="Haridas S."/>
            <person name="Lipzen A."/>
            <person name="Grimwood J."/>
            <person name="Schmutz J."/>
            <person name="Clum A."/>
            <person name="Reid I.D."/>
            <person name="Moisan M.C."/>
            <person name="Butler G."/>
            <person name="Nguyen T.T.M."/>
            <person name="Dewar K."/>
            <person name="Conant G."/>
            <person name="Drula E."/>
            <person name="Henrissat B."/>
            <person name="Hansel C."/>
            <person name="Singer S."/>
            <person name="Hutchinson M.I."/>
            <person name="de Vries R.P."/>
            <person name="Natvig D.O."/>
            <person name="Powell A.J."/>
            <person name="Tsang A."/>
            <person name="Grigoriev I.V."/>
        </authorList>
    </citation>
    <scope>NUCLEOTIDE SEQUENCE [LARGE SCALE GENOMIC DNA]</scope>
    <source>
        <strain evidence="1 2">CBS 494.80</strain>
    </source>
</reference>
<proteinExistence type="predicted"/>
<gene>
    <name evidence="1" type="ORF">VTL71DRAFT_13175</name>
</gene>
<protein>
    <submittedName>
        <fullName evidence="1">Uncharacterized protein</fullName>
    </submittedName>
</protein>
<name>A0ABR4CJK8_9HELO</name>
<sequence>MFTDLKLLKSALLTATYIFLAFVFTSVGGGLSLAGQSIFQCGATYFSTALNRKILIVRKLKITGPAW</sequence>
<comment type="caution">
    <text evidence="1">The sequence shown here is derived from an EMBL/GenBank/DDBJ whole genome shotgun (WGS) entry which is preliminary data.</text>
</comment>
<dbReference type="EMBL" id="JAZHXI010000006">
    <property type="protein sequence ID" value="KAL2070149.1"/>
    <property type="molecule type" value="Genomic_DNA"/>
</dbReference>
<keyword evidence="2" id="KW-1185">Reference proteome</keyword>